<dbReference type="PANTHER" id="PTHR24421">
    <property type="entry name" value="NITRATE/NITRITE SENSOR PROTEIN NARX-RELATED"/>
    <property type="match status" value="1"/>
</dbReference>
<dbReference type="Gene3D" id="3.30.450.40">
    <property type="match status" value="1"/>
</dbReference>
<keyword evidence="7" id="KW-1185">Reference proteome</keyword>
<accession>A0A0A0JP29</accession>
<dbReference type="eggNOG" id="COG3850">
    <property type="taxonomic scope" value="Bacteria"/>
</dbReference>
<dbReference type="InterPro" id="IPR050482">
    <property type="entry name" value="Sensor_HK_TwoCompSys"/>
</dbReference>
<evidence type="ECO:0000256" key="2">
    <source>
        <dbReference type="ARBA" id="ARBA00022777"/>
    </source>
</evidence>
<evidence type="ECO:0000259" key="5">
    <source>
        <dbReference type="SMART" id="SM00387"/>
    </source>
</evidence>
<dbReference type="SMART" id="SM00387">
    <property type="entry name" value="HATPase_c"/>
    <property type="match status" value="1"/>
</dbReference>
<dbReference type="InterPro" id="IPR003018">
    <property type="entry name" value="GAF"/>
</dbReference>
<dbReference type="Pfam" id="PF07730">
    <property type="entry name" value="HisKA_3"/>
    <property type="match status" value="1"/>
</dbReference>
<dbReference type="InterPro" id="IPR011712">
    <property type="entry name" value="Sig_transdc_His_kin_sub3_dim/P"/>
</dbReference>
<dbReference type="Pfam" id="PF02518">
    <property type="entry name" value="HATPase_c"/>
    <property type="match status" value="1"/>
</dbReference>
<dbReference type="SUPFAM" id="SSF55781">
    <property type="entry name" value="GAF domain-like"/>
    <property type="match status" value="1"/>
</dbReference>
<dbReference type="InterPro" id="IPR036890">
    <property type="entry name" value="HATPase_C_sf"/>
</dbReference>
<feature type="domain" description="Histidine kinase/HSP90-like ATPase" evidence="5">
    <location>
        <begin position="445"/>
        <end position="534"/>
    </location>
</feature>
<dbReference type="SMART" id="SM00065">
    <property type="entry name" value="GAF"/>
    <property type="match status" value="1"/>
</dbReference>
<dbReference type="Proteomes" id="UP000030011">
    <property type="component" value="Unassembled WGS sequence"/>
</dbReference>
<name>A0A0A0JP29_9MICO</name>
<feature type="domain" description="GAF" evidence="4">
    <location>
        <begin position="48"/>
        <end position="196"/>
    </location>
</feature>
<dbReference type="PANTHER" id="PTHR24421:SF56">
    <property type="entry name" value="OXYGEN SENSOR HISTIDINE KINASE RESPONSE REGULATOR DOST"/>
    <property type="match status" value="1"/>
</dbReference>
<keyword evidence="3" id="KW-0902">Two-component regulatory system</keyword>
<keyword evidence="1" id="KW-0808">Transferase</keyword>
<dbReference type="EMBL" id="AVPK01000004">
    <property type="protein sequence ID" value="KGN37812.1"/>
    <property type="molecule type" value="Genomic_DNA"/>
</dbReference>
<dbReference type="STRING" id="1385521.N803_12190"/>
<dbReference type="CDD" id="cd16917">
    <property type="entry name" value="HATPase_UhpB-NarQ-NarX-like"/>
    <property type="match status" value="1"/>
</dbReference>
<evidence type="ECO:0000256" key="1">
    <source>
        <dbReference type="ARBA" id="ARBA00022679"/>
    </source>
</evidence>
<evidence type="ECO:0000256" key="3">
    <source>
        <dbReference type="ARBA" id="ARBA00023012"/>
    </source>
</evidence>
<dbReference type="InterPro" id="IPR029016">
    <property type="entry name" value="GAF-like_dom_sf"/>
</dbReference>
<gene>
    <name evidence="6" type="ORF">N803_12190</name>
</gene>
<dbReference type="AlphaFoldDB" id="A0A0A0JP29"/>
<dbReference type="GO" id="GO:0000155">
    <property type="term" value="F:phosphorelay sensor kinase activity"/>
    <property type="evidence" value="ECO:0007669"/>
    <property type="project" value="InterPro"/>
</dbReference>
<protein>
    <recommendedName>
        <fullName evidence="8">Histidine kinase</fullName>
    </recommendedName>
</protein>
<evidence type="ECO:0008006" key="8">
    <source>
        <dbReference type="Google" id="ProtNLM"/>
    </source>
</evidence>
<dbReference type="Gene3D" id="1.20.5.1930">
    <property type="match status" value="1"/>
</dbReference>
<keyword evidence="2" id="KW-0418">Kinase</keyword>
<evidence type="ECO:0000313" key="7">
    <source>
        <dbReference type="Proteomes" id="UP000030011"/>
    </source>
</evidence>
<organism evidence="6 7">
    <name type="scientific">Knoellia subterranea KCTC 19937</name>
    <dbReference type="NCBI Taxonomy" id="1385521"/>
    <lineage>
        <taxon>Bacteria</taxon>
        <taxon>Bacillati</taxon>
        <taxon>Actinomycetota</taxon>
        <taxon>Actinomycetes</taxon>
        <taxon>Micrococcales</taxon>
        <taxon>Intrasporangiaceae</taxon>
        <taxon>Knoellia</taxon>
    </lineage>
</organism>
<dbReference type="GO" id="GO:0016020">
    <property type="term" value="C:membrane"/>
    <property type="evidence" value="ECO:0007669"/>
    <property type="project" value="InterPro"/>
</dbReference>
<dbReference type="InterPro" id="IPR003594">
    <property type="entry name" value="HATPase_dom"/>
</dbReference>
<evidence type="ECO:0000259" key="4">
    <source>
        <dbReference type="SMART" id="SM00065"/>
    </source>
</evidence>
<comment type="caution">
    <text evidence="6">The sequence shown here is derived from an EMBL/GenBank/DDBJ whole genome shotgun (WGS) entry which is preliminary data.</text>
</comment>
<dbReference type="SUPFAM" id="SSF55874">
    <property type="entry name" value="ATPase domain of HSP90 chaperone/DNA topoisomerase II/histidine kinase"/>
    <property type="match status" value="1"/>
</dbReference>
<dbReference type="GO" id="GO:0046983">
    <property type="term" value="F:protein dimerization activity"/>
    <property type="evidence" value="ECO:0007669"/>
    <property type="project" value="InterPro"/>
</dbReference>
<reference evidence="6 7" key="1">
    <citation type="submission" date="2013-08" db="EMBL/GenBank/DDBJ databases">
        <title>The genome sequence of Knoellia subterranea.</title>
        <authorList>
            <person name="Zhu W."/>
            <person name="Wang G."/>
        </authorList>
    </citation>
    <scope>NUCLEOTIDE SEQUENCE [LARGE SCALE GENOMIC DNA]</scope>
    <source>
        <strain evidence="6 7">KCTC 19937</strain>
    </source>
</reference>
<proteinExistence type="predicted"/>
<sequence length="536" mass="56774">MGDIAHPSALELDDLLDELRARAGNARLAQVRMSALLDAVVAVSSDLELAAVLRRIVESACALVDATYGALGVLGPAGEELVEFVTHGITDEQRAAIGPEPHGRGLLGVIIASPTPLRVERIGEHPDSYGFPPNHPPMTSFMGAPIRIRGQVFGNVYLTDKVGADSFTRDDEAILIALASAAGVAIENARLYERSVADQEWGAATRDLVSGLLEGRPTDEVLGEVAHRTRSLTRATGAVVASHDGGSLVVSAAQGTVPHRVGDAVDDALWRAALVGPSGVAEDDSTHVVRLGTNRDPRGILALTGVTGPADIHRLAEFGQRIGVGLAAALSQQERARIELLEDRDRIARDMHDHVIQRLFAAGMSLQSVARQLTDETLRERVDVTVDEIDAVIKDIRHTIFALNRVQDSRHLTAEISAVCDAAAVTLGFAPTLTVQGSTSDIESALAADLLAVVREGLSNAARHAGADRVEVEIVVDENVRVTVADNGRGLDAQVPRSGLDNLARRATTRGGRFTAEAGQGGGTRVRWVVPLLPRS</sequence>
<dbReference type="Pfam" id="PF13185">
    <property type="entry name" value="GAF_2"/>
    <property type="match status" value="1"/>
</dbReference>
<dbReference type="Gene3D" id="3.30.565.10">
    <property type="entry name" value="Histidine kinase-like ATPase, C-terminal domain"/>
    <property type="match status" value="1"/>
</dbReference>
<evidence type="ECO:0000313" key="6">
    <source>
        <dbReference type="EMBL" id="KGN37812.1"/>
    </source>
</evidence>